<dbReference type="Proteomes" id="UP000663869">
    <property type="component" value="Unassembled WGS sequence"/>
</dbReference>
<name>A0A817ZNI8_9BILA</name>
<dbReference type="AlphaFoldDB" id="A0A817ZNI8"/>
<accession>A0A817ZNI8</accession>
<dbReference type="InterPro" id="IPR043504">
    <property type="entry name" value="Peptidase_S1_PA_chymotrypsin"/>
</dbReference>
<dbReference type="InterPro" id="IPR009003">
    <property type="entry name" value="Peptidase_S1_PA"/>
</dbReference>
<protein>
    <submittedName>
        <fullName evidence="1">Uncharacterized protein</fullName>
    </submittedName>
</protein>
<dbReference type="SUPFAM" id="SSF50494">
    <property type="entry name" value="Trypsin-like serine proteases"/>
    <property type="match status" value="1"/>
</dbReference>
<evidence type="ECO:0000313" key="2">
    <source>
        <dbReference type="Proteomes" id="UP000663869"/>
    </source>
</evidence>
<comment type="caution">
    <text evidence="1">The sequence shown here is derived from an EMBL/GenBank/DDBJ whole genome shotgun (WGS) entry which is preliminary data.</text>
</comment>
<evidence type="ECO:0000313" key="1">
    <source>
        <dbReference type="EMBL" id="CAF3396465.1"/>
    </source>
</evidence>
<sequence length="286" mass="31704">MPPTTLTIAARIHEHLESGIEIIEADKIYMHPDLVGSSDGYQSDIAILNLLKSLSIETGPFLKRTCVPYFNGCIDLTQYPLNNTRLTVVGWAAALLSTDSSNITILGRNAKSSPNIKLSEVFVKYQGSDSFNTVLSGNFVFIPNLSKAFVITQPTFFKITFQGCIYNGGQYLQQFVQIIINDYLILANKLVPNTVQRVNYGLGLALNDVDTIGGIYFATNQYYSITPITRIAHVYLPAGTYIFGVGTRNDRNTGEIRGGIVTYESTQFENDRLQQVGDYKLAIFPN</sequence>
<reference evidence="1" key="1">
    <citation type="submission" date="2021-02" db="EMBL/GenBank/DDBJ databases">
        <authorList>
            <person name="Nowell W R."/>
        </authorList>
    </citation>
    <scope>NUCLEOTIDE SEQUENCE</scope>
</reference>
<organism evidence="1 2">
    <name type="scientific">Rotaria socialis</name>
    <dbReference type="NCBI Taxonomy" id="392032"/>
    <lineage>
        <taxon>Eukaryota</taxon>
        <taxon>Metazoa</taxon>
        <taxon>Spiralia</taxon>
        <taxon>Gnathifera</taxon>
        <taxon>Rotifera</taxon>
        <taxon>Eurotatoria</taxon>
        <taxon>Bdelloidea</taxon>
        <taxon>Philodinida</taxon>
        <taxon>Philodinidae</taxon>
        <taxon>Rotaria</taxon>
    </lineage>
</organism>
<dbReference type="EMBL" id="CAJNYU010000904">
    <property type="protein sequence ID" value="CAF3396465.1"/>
    <property type="molecule type" value="Genomic_DNA"/>
</dbReference>
<gene>
    <name evidence="1" type="ORF">FME351_LOCUS8641</name>
</gene>
<dbReference type="Gene3D" id="2.40.10.10">
    <property type="entry name" value="Trypsin-like serine proteases"/>
    <property type="match status" value="2"/>
</dbReference>
<proteinExistence type="predicted"/>